<proteinExistence type="predicted"/>
<gene>
    <name evidence="2" type="ORF">AMAG_17799</name>
</gene>
<feature type="compositionally biased region" description="Low complexity" evidence="1">
    <location>
        <begin position="67"/>
        <end position="104"/>
    </location>
</feature>
<evidence type="ECO:0000256" key="1">
    <source>
        <dbReference type="SAM" id="MobiDB-lite"/>
    </source>
</evidence>
<feature type="compositionally biased region" description="Polar residues" evidence="1">
    <location>
        <begin position="208"/>
        <end position="221"/>
    </location>
</feature>
<accession>A0A0L0RYZ8</accession>
<organism evidence="2 3">
    <name type="scientific">Allomyces macrogynus (strain ATCC 38327)</name>
    <name type="common">Allomyces javanicus var. macrogynus</name>
    <dbReference type="NCBI Taxonomy" id="578462"/>
    <lineage>
        <taxon>Eukaryota</taxon>
        <taxon>Fungi</taxon>
        <taxon>Fungi incertae sedis</taxon>
        <taxon>Blastocladiomycota</taxon>
        <taxon>Blastocladiomycetes</taxon>
        <taxon>Blastocladiales</taxon>
        <taxon>Blastocladiaceae</taxon>
        <taxon>Allomyces</taxon>
    </lineage>
</organism>
<dbReference type="VEuPathDB" id="FungiDB:AMAG_17799"/>
<feature type="region of interest" description="Disordered" evidence="1">
    <location>
        <begin position="181"/>
        <end position="264"/>
    </location>
</feature>
<feature type="compositionally biased region" description="Polar residues" evidence="1">
    <location>
        <begin position="19"/>
        <end position="36"/>
    </location>
</feature>
<sequence length="422" mass="44103">MDLPTRPGAEATAGPSFPPTTLHTQRASTPLQTDATTPHHLYAAAQSVAASLGAPAGPSAYSRFDPSLSASSSGTSPLIRLSELARARSASSQSPAAGDASAPLSLPPPRLLNRRTSDLGGAPAYMWSSSTSYSRSTAPLGMGLGMSWRAAPRRPPSSSSSPVVMQASLSTIAASLSSASGDLADDAADESRSDPDSPYAVSPAVSGHLSTRAHSPAQTPTPGKLFGSMDPTAGVETARAGHRRSISEASHRLNLSGPVRPSAAAGATPLSAAFRLPSSVELELVDLQGMFLRQQFRATQLERQLNECRATIGTVVQYAEQRAQSASTAPSPVASPSKSISAAAAEVAGPADSSTYGNSRRLTVEQQELALLRNVYQHLFAHVPHRDENVVLQDQVANLERQVEWLESALAQEQYLHVSAQM</sequence>
<reference evidence="3" key="2">
    <citation type="submission" date="2009-11" db="EMBL/GenBank/DDBJ databases">
        <title>The Genome Sequence of Allomyces macrogynus strain ATCC 38327.</title>
        <authorList>
            <consortium name="The Broad Institute Genome Sequencing Platform"/>
            <person name="Russ C."/>
            <person name="Cuomo C."/>
            <person name="Shea T."/>
            <person name="Young S.K."/>
            <person name="Zeng Q."/>
            <person name="Koehrsen M."/>
            <person name="Haas B."/>
            <person name="Borodovsky M."/>
            <person name="Guigo R."/>
            <person name="Alvarado L."/>
            <person name="Berlin A."/>
            <person name="Borenstein D."/>
            <person name="Chen Z."/>
            <person name="Engels R."/>
            <person name="Freedman E."/>
            <person name="Gellesch M."/>
            <person name="Goldberg J."/>
            <person name="Griggs A."/>
            <person name="Gujja S."/>
            <person name="Heiman D."/>
            <person name="Hepburn T."/>
            <person name="Howarth C."/>
            <person name="Jen D."/>
            <person name="Larson L."/>
            <person name="Lewis B."/>
            <person name="Mehta T."/>
            <person name="Park D."/>
            <person name="Pearson M."/>
            <person name="Roberts A."/>
            <person name="Saif S."/>
            <person name="Shenoy N."/>
            <person name="Sisk P."/>
            <person name="Stolte C."/>
            <person name="Sykes S."/>
            <person name="Walk T."/>
            <person name="White J."/>
            <person name="Yandava C."/>
            <person name="Burger G."/>
            <person name="Gray M.W."/>
            <person name="Holland P.W.H."/>
            <person name="King N."/>
            <person name="Lang F.B.F."/>
            <person name="Roger A.J."/>
            <person name="Ruiz-Trillo I."/>
            <person name="Lander E."/>
            <person name="Nusbaum C."/>
        </authorList>
    </citation>
    <scope>NUCLEOTIDE SEQUENCE [LARGE SCALE GENOMIC DNA]</scope>
    <source>
        <strain evidence="3">ATCC 38327</strain>
    </source>
</reference>
<protein>
    <submittedName>
        <fullName evidence="2">Uncharacterized protein</fullName>
    </submittedName>
</protein>
<dbReference type="EMBL" id="GG745329">
    <property type="protein sequence ID" value="KNE55632.1"/>
    <property type="molecule type" value="Genomic_DNA"/>
</dbReference>
<evidence type="ECO:0000313" key="3">
    <source>
        <dbReference type="Proteomes" id="UP000054350"/>
    </source>
</evidence>
<dbReference type="OrthoDB" id="5579810at2759"/>
<feature type="region of interest" description="Disordered" evidence="1">
    <location>
        <begin position="1"/>
        <end position="40"/>
    </location>
</feature>
<feature type="region of interest" description="Disordered" evidence="1">
    <location>
        <begin position="55"/>
        <end position="117"/>
    </location>
</feature>
<dbReference type="Proteomes" id="UP000054350">
    <property type="component" value="Unassembled WGS sequence"/>
</dbReference>
<reference evidence="2 3" key="1">
    <citation type="submission" date="2009-11" db="EMBL/GenBank/DDBJ databases">
        <title>Annotation of Allomyces macrogynus ATCC 38327.</title>
        <authorList>
            <consortium name="The Broad Institute Genome Sequencing Platform"/>
            <person name="Russ C."/>
            <person name="Cuomo C."/>
            <person name="Burger G."/>
            <person name="Gray M.W."/>
            <person name="Holland P.W.H."/>
            <person name="King N."/>
            <person name="Lang F.B.F."/>
            <person name="Roger A.J."/>
            <person name="Ruiz-Trillo I."/>
            <person name="Young S.K."/>
            <person name="Zeng Q."/>
            <person name="Gargeya S."/>
            <person name="Fitzgerald M."/>
            <person name="Haas B."/>
            <person name="Abouelleil A."/>
            <person name="Alvarado L."/>
            <person name="Arachchi H.M."/>
            <person name="Berlin A."/>
            <person name="Chapman S.B."/>
            <person name="Gearin G."/>
            <person name="Goldberg J."/>
            <person name="Griggs A."/>
            <person name="Gujja S."/>
            <person name="Hansen M."/>
            <person name="Heiman D."/>
            <person name="Howarth C."/>
            <person name="Larimer J."/>
            <person name="Lui A."/>
            <person name="MacDonald P.J.P."/>
            <person name="McCowen C."/>
            <person name="Montmayeur A."/>
            <person name="Murphy C."/>
            <person name="Neiman D."/>
            <person name="Pearson M."/>
            <person name="Priest M."/>
            <person name="Roberts A."/>
            <person name="Saif S."/>
            <person name="Shea T."/>
            <person name="Sisk P."/>
            <person name="Stolte C."/>
            <person name="Sykes S."/>
            <person name="Wortman J."/>
            <person name="Nusbaum C."/>
            <person name="Birren B."/>
        </authorList>
    </citation>
    <scope>NUCLEOTIDE SEQUENCE [LARGE SCALE GENOMIC DNA]</scope>
    <source>
        <strain evidence="2 3">ATCC 38327</strain>
    </source>
</reference>
<name>A0A0L0RYZ8_ALLM3</name>
<keyword evidence="3" id="KW-1185">Reference proteome</keyword>
<dbReference type="AlphaFoldDB" id="A0A0L0RYZ8"/>
<evidence type="ECO:0000313" key="2">
    <source>
        <dbReference type="EMBL" id="KNE55632.1"/>
    </source>
</evidence>